<comment type="caution">
    <text evidence="2">The sequence shown here is derived from an EMBL/GenBank/DDBJ whole genome shotgun (WGS) entry which is preliminary data.</text>
</comment>
<feature type="compositionally biased region" description="Basic and acidic residues" evidence="1">
    <location>
        <begin position="59"/>
        <end position="70"/>
    </location>
</feature>
<reference evidence="2 3" key="1">
    <citation type="submission" date="2016-11" db="EMBL/GenBank/DDBJ databases">
        <title>Mixed transmission modes and dynamic genome evolution in an obligate animal-bacterial symbiosis.</title>
        <authorList>
            <person name="Russell S.L."/>
            <person name="Corbett-Detig R.B."/>
            <person name="Cavanaugh C.M."/>
        </authorList>
    </citation>
    <scope>NUCLEOTIDE SEQUENCE [LARGE SCALE GENOMIC DNA]</scope>
    <source>
        <strain evidence="2">Se-Cadez</strain>
    </source>
</reference>
<feature type="region of interest" description="Disordered" evidence="1">
    <location>
        <begin position="1"/>
        <end position="32"/>
    </location>
</feature>
<sequence length="93" mass="10942">MAKRDVRIKELKRQSKDKEEKKETSLENIQRSVSTDLSRDALRKAGFLRERYEHHLGLNKPKEVARHDANQDLMENYGPDSEFTDQELEDVLS</sequence>
<name>A0A1T2KU00_9GAMM</name>
<feature type="region of interest" description="Disordered" evidence="1">
    <location>
        <begin position="59"/>
        <end position="93"/>
    </location>
</feature>
<feature type="compositionally biased region" description="Acidic residues" evidence="1">
    <location>
        <begin position="82"/>
        <end position="93"/>
    </location>
</feature>
<proteinExistence type="predicted"/>
<organism evidence="2 3">
    <name type="scientific">Solemya velesiana gill symbiont</name>
    <dbReference type="NCBI Taxonomy" id="1918948"/>
    <lineage>
        <taxon>Bacteria</taxon>
        <taxon>Pseudomonadati</taxon>
        <taxon>Pseudomonadota</taxon>
        <taxon>Gammaproteobacteria</taxon>
        <taxon>sulfur-oxidizing symbionts</taxon>
    </lineage>
</organism>
<dbReference type="RefSeq" id="WP_078487345.1">
    <property type="nucleotide sequence ID" value="NZ_MPRJ01000045.1"/>
</dbReference>
<evidence type="ECO:0000313" key="2">
    <source>
        <dbReference type="EMBL" id="OOZ36302.1"/>
    </source>
</evidence>
<dbReference type="Proteomes" id="UP000190896">
    <property type="component" value="Unassembled WGS sequence"/>
</dbReference>
<protein>
    <submittedName>
        <fullName evidence="2">Uncharacterized protein</fullName>
    </submittedName>
</protein>
<evidence type="ECO:0000256" key="1">
    <source>
        <dbReference type="SAM" id="MobiDB-lite"/>
    </source>
</evidence>
<evidence type="ECO:0000313" key="3">
    <source>
        <dbReference type="Proteomes" id="UP000190896"/>
    </source>
</evidence>
<accession>A0A1T2KU00</accession>
<gene>
    <name evidence="2" type="ORF">BOW51_07750</name>
</gene>
<dbReference type="EMBL" id="MPRJ01000045">
    <property type="protein sequence ID" value="OOZ36302.1"/>
    <property type="molecule type" value="Genomic_DNA"/>
</dbReference>
<feature type="compositionally biased region" description="Basic and acidic residues" evidence="1">
    <location>
        <begin position="1"/>
        <end position="25"/>
    </location>
</feature>
<dbReference type="AlphaFoldDB" id="A0A1T2KU00"/>
<keyword evidence="3" id="KW-1185">Reference proteome</keyword>